<evidence type="ECO:0000313" key="1">
    <source>
        <dbReference type="EMBL" id="MCT8986603.1"/>
    </source>
</evidence>
<keyword evidence="2" id="KW-1185">Reference proteome</keyword>
<proteinExistence type="predicted"/>
<gene>
    <name evidence="1" type="ORF">N4T56_09045</name>
</gene>
<dbReference type="RefSeq" id="WP_261732990.1">
    <property type="nucleotide sequence ID" value="NZ_JAODOQ010000001.1"/>
</dbReference>
<evidence type="ECO:0000313" key="2">
    <source>
        <dbReference type="Proteomes" id="UP001431192"/>
    </source>
</evidence>
<comment type="caution">
    <text evidence="1">The sequence shown here is derived from an EMBL/GenBank/DDBJ whole genome shotgun (WGS) entry which is preliminary data.</text>
</comment>
<sequence length="224" mass="25295">MGRKLSLLFGASNSLAKWLKVELPRLPTLEGKQVGVNTLKSDSTTMCWQAHIIDNQYKSYEKTIIVCEANSRFIFFIPVTARLTLDDLTKLLTMEWQAMLAETLESYQLIPRSDIAMLLSELSDLTFSVEWVKNTDLSINGHISDAGLWVEQILIEQGASELSAQQATELAIYLNTSVKRITSKETKRKEKVIPVEKLLAYCRTLVLGDGAETNVVSFEDYRNK</sequence>
<reference evidence="1" key="1">
    <citation type="submission" date="2022-09" db="EMBL/GenBank/DDBJ databases">
        <title>Shewanella sp. KJ10-1 sp.nov, isolated from marine algae.</title>
        <authorList>
            <person name="Butt M."/>
            <person name="Lee J.K."/>
            <person name="Kim J.M."/>
            <person name="Choi D.G."/>
        </authorList>
    </citation>
    <scope>NUCLEOTIDE SEQUENCE</scope>
    <source>
        <strain evidence="1">KJ10-1</strain>
    </source>
</reference>
<organism evidence="1 2">
    <name type="scientific">Shewanella phaeophyticola</name>
    <dbReference type="NCBI Taxonomy" id="2978345"/>
    <lineage>
        <taxon>Bacteria</taxon>
        <taxon>Pseudomonadati</taxon>
        <taxon>Pseudomonadota</taxon>
        <taxon>Gammaproteobacteria</taxon>
        <taxon>Alteromonadales</taxon>
        <taxon>Shewanellaceae</taxon>
        <taxon>Shewanella</taxon>
    </lineage>
</organism>
<name>A0ABT2P1U9_9GAMM</name>
<dbReference type="Proteomes" id="UP001431192">
    <property type="component" value="Unassembled WGS sequence"/>
</dbReference>
<dbReference type="EMBL" id="JAODOQ010000001">
    <property type="protein sequence ID" value="MCT8986603.1"/>
    <property type="molecule type" value="Genomic_DNA"/>
</dbReference>
<accession>A0ABT2P1U9</accession>
<protein>
    <submittedName>
        <fullName evidence="1">Amino acid adenylation</fullName>
    </submittedName>
</protein>